<sequence>MTNRLRASIRRFAISERATLSVEAVIILPILFWAYAAMLVFWDTYRSEMLATRTTYTIGDILSRSETVDTAELTRMNGLYASLSGAREGAQTRISLVRAELAADGETVETQLRWSHGMDGAPAHTNMSGLDSRLPEMVAGDQMIIVETFQYYRPFFNIGLTDRTISRFSFTRPRAAQLLCSDCSGV</sequence>
<evidence type="ECO:0000313" key="2">
    <source>
        <dbReference type="EMBL" id="PZX13727.1"/>
    </source>
</evidence>
<organism evidence="2 3">
    <name type="scientific">Palleronia aestuarii</name>
    <dbReference type="NCBI Taxonomy" id="568105"/>
    <lineage>
        <taxon>Bacteria</taxon>
        <taxon>Pseudomonadati</taxon>
        <taxon>Pseudomonadota</taxon>
        <taxon>Alphaproteobacteria</taxon>
        <taxon>Rhodobacterales</taxon>
        <taxon>Roseobacteraceae</taxon>
        <taxon>Palleronia</taxon>
    </lineage>
</organism>
<name>A0A2W7N610_9RHOB</name>
<keyword evidence="1" id="KW-0812">Transmembrane</keyword>
<dbReference type="AlphaFoldDB" id="A0A2W7N610"/>
<keyword evidence="1" id="KW-0472">Membrane</keyword>
<dbReference type="RefSeq" id="WP_111538150.1">
    <property type="nucleotide sequence ID" value="NZ_QKZL01000016.1"/>
</dbReference>
<evidence type="ECO:0000313" key="3">
    <source>
        <dbReference type="Proteomes" id="UP000248916"/>
    </source>
</evidence>
<protein>
    <recommendedName>
        <fullName evidence="4">Flp pilus assembly protein TadG</fullName>
    </recommendedName>
</protein>
<evidence type="ECO:0000256" key="1">
    <source>
        <dbReference type="SAM" id="Phobius"/>
    </source>
</evidence>
<dbReference type="EMBL" id="QKZL01000016">
    <property type="protein sequence ID" value="PZX13727.1"/>
    <property type="molecule type" value="Genomic_DNA"/>
</dbReference>
<keyword evidence="1" id="KW-1133">Transmembrane helix</keyword>
<proteinExistence type="predicted"/>
<evidence type="ECO:0008006" key="4">
    <source>
        <dbReference type="Google" id="ProtNLM"/>
    </source>
</evidence>
<gene>
    <name evidence="2" type="ORF">LX81_03060</name>
</gene>
<feature type="transmembrane region" description="Helical" evidence="1">
    <location>
        <begin position="20"/>
        <end position="42"/>
    </location>
</feature>
<accession>A0A2W7N610</accession>
<comment type="caution">
    <text evidence="2">The sequence shown here is derived from an EMBL/GenBank/DDBJ whole genome shotgun (WGS) entry which is preliminary data.</text>
</comment>
<keyword evidence="3" id="KW-1185">Reference proteome</keyword>
<dbReference type="Proteomes" id="UP000248916">
    <property type="component" value="Unassembled WGS sequence"/>
</dbReference>
<dbReference type="OrthoDB" id="7876207at2"/>
<reference evidence="2 3" key="1">
    <citation type="submission" date="2018-06" db="EMBL/GenBank/DDBJ databases">
        <title>Genomic Encyclopedia of Archaeal and Bacterial Type Strains, Phase II (KMG-II): from individual species to whole genera.</title>
        <authorList>
            <person name="Goeker M."/>
        </authorList>
    </citation>
    <scope>NUCLEOTIDE SEQUENCE [LARGE SCALE GENOMIC DNA]</scope>
    <source>
        <strain evidence="2 3">DSM 22009</strain>
    </source>
</reference>